<proteinExistence type="predicted"/>
<evidence type="ECO:0000259" key="1">
    <source>
        <dbReference type="Pfam" id="PF13456"/>
    </source>
</evidence>
<evidence type="ECO:0000313" key="4">
    <source>
        <dbReference type="Proteomes" id="UP000886595"/>
    </source>
</evidence>
<evidence type="ECO:0000259" key="2">
    <source>
        <dbReference type="Pfam" id="PF13966"/>
    </source>
</evidence>
<dbReference type="InterPro" id="IPR044730">
    <property type="entry name" value="RNase_H-like_dom_plant"/>
</dbReference>
<dbReference type="Pfam" id="PF13456">
    <property type="entry name" value="RVT_3"/>
    <property type="match status" value="1"/>
</dbReference>
<feature type="domain" description="RNase H type-1" evidence="1">
    <location>
        <begin position="312"/>
        <end position="394"/>
    </location>
</feature>
<sequence length="416" mass="47514">MQYSIGSGDTTTISDTWLPITPPRAPRLLPYSNPLLSVKTLIDPISNQWDLEVIHDLIEQSDIPIIQKVYLPYHPVPDGIIWPYTSDGNYSVKSGYHYITITQDAEIIPPPLASSPALTKMIWSAPIPLKLKHFFWKIGSRIVAVKENLRHRHIPVDPTCPRCCDDNESSDHAFFTCLFSQQVWRLSGSPDSLTTANVSLLNKLETIFSFASNNNLPNEQKLLPFWVVWRLWECRNDLLFNKIKYTADEVISKARVDLKEWLDSTISSQITNSTERTRSENIRSHWSPPPSGWVKCNYDSAHREGSQDSGMGWLVRRSTVMESELSALIWPMQACSSLGYRKVIFEGDNLGILKYIKEEAYSSRCQHLVNSIIAWKSRFLSTSFVHQKNSIISPTDWSLFQSCPVFLYNNICADNN</sequence>
<reference evidence="3 4" key="1">
    <citation type="submission" date="2020-02" db="EMBL/GenBank/DDBJ databases">
        <authorList>
            <person name="Ma Q."/>
            <person name="Huang Y."/>
            <person name="Song X."/>
            <person name="Pei D."/>
        </authorList>
    </citation>
    <scope>NUCLEOTIDE SEQUENCE [LARGE SCALE GENOMIC DNA]</scope>
    <source>
        <strain evidence="3">Sxm20200214</strain>
        <tissue evidence="3">Leaf</tissue>
    </source>
</reference>
<dbReference type="OrthoDB" id="1110547at2759"/>
<dbReference type="EMBL" id="JAAMPC010000009">
    <property type="protein sequence ID" value="KAG2293506.1"/>
    <property type="molecule type" value="Genomic_DNA"/>
</dbReference>
<gene>
    <name evidence="3" type="ORF">Bca52824_040175</name>
</gene>
<dbReference type="Proteomes" id="UP000886595">
    <property type="component" value="Unassembled WGS sequence"/>
</dbReference>
<comment type="caution">
    <text evidence="3">The sequence shown here is derived from an EMBL/GenBank/DDBJ whole genome shotgun (WGS) entry which is preliminary data.</text>
</comment>
<dbReference type="AlphaFoldDB" id="A0A8X7UXL7"/>
<dbReference type="InterPro" id="IPR026960">
    <property type="entry name" value="RVT-Znf"/>
</dbReference>
<accession>A0A8X7UXL7</accession>
<protein>
    <recommendedName>
        <fullName evidence="5">Reverse transcriptase zinc-binding domain-containing protein</fullName>
    </recommendedName>
</protein>
<dbReference type="InterPro" id="IPR002156">
    <property type="entry name" value="RNaseH_domain"/>
</dbReference>
<dbReference type="CDD" id="cd06222">
    <property type="entry name" value="RNase_H_like"/>
    <property type="match status" value="1"/>
</dbReference>
<evidence type="ECO:0008006" key="5">
    <source>
        <dbReference type="Google" id="ProtNLM"/>
    </source>
</evidence>
<name>A0A8X7UXL7_BRACI</name>
<dbReference type="Pfam" id="PF13966">
    <property type="entry name" value="zf-RVT"/>
    <property type="match status" value="1"/>
</dbReference>
<dbReference type="GO" id="GO:0004523">
    <property type="term" value="F:RNA-DNA hybrid ribonuclease activity"/>
    <property type="evidence" value="ECO:0007669"/>
    <property type="project" value="InterPro"/>
</dbReference>
<feature type="domain" description="Reverse transcriptase zinc-binding" evidence="2">
    <location>
        <begin position="90"/>
        <end position="184"/>
    </location>
</feature>
<evidence type="ECO:0000313" key="3">
    <source>
        <dbReference type="EMBL" id="KAG2293506.1"/>
    </source>
</evidence>
<dbReference type="PANTHER" id="PTHR47074">
    <property type="entry name" value="BNAC02G40300D PROTEIN"/>
    <property type="match status" value="1"/>
</dbReference>
<dbReference type="PANTHER" id="PTHR47074:SF78">
    <property type="entry name" value="GB|AAF30348.1-RELATED"/>
    <property type="match status" value="1"/>
</dbReference>
<keyword evidence="4" id="KW-1185">Reference proteome</keyword>
<dbReference type="GO" id="GO:0003676">
    <property type="term" value="F:nucleic acid binding"/>
    <property type="evidence" value="ECO:0007669"/>
    <property type="project" value="InterPro"/>
</dbReference>
<dbReference type="InterPro" id="IPR052929">
    <property type="entry name" value="RNase_H-like_EbsB-rel"/>
</dbReference>
<organism evidence="3 4">
    <name type="scientific">Brassica carinata</name>
    <name type="common">Ethiopian mustard</name>
    <name type="synonym">Abyssinian cabbage</name>
    <dbReference type="NCBI Taxonomy" id="52824"/>
    <lineage>
        <taxon>Eukaryota</taxon>
        <taxon>Viridiplantae</taxon>
        <taxon>Streptophyta</taxon>
        <taxon>Embryophyta</taxon>
        <taxon>Tracheophyta</taxon>
        <taxon>Spermatophyta</taxon>
        <taxon>Magnoliopsida</taxon>
        <taxon>eudicotyledons</taxon>
        <taxon>Gunneridae</taxon>
        <taxon>Pentapetalae</taxon>
        <taxon>rosids</taxon>
        <taxon>malvids</taxon>
        <taxon>Brassicales</taxon>
        <taxon>Brassicaceae</taxon>
        <taxon>Brassiceae</taxon>
        <taxon>Brassica</taxon>
    </lineage>
</organism>